<keyword evidence="2" id="KW-0012">Acyltransferase</keyword>
<dbReference type="EMBL" id="JANDXR010000012">
    <property type="protein sequence ID" value="MCP9502001.1"/>
    <property type="molecule type" value="Genomic_DNA"/>
</dbReference>
<organism evidence="7 9">
    <name type="scientific">Segatella copri</name>
    <dbReference type="NCBI Taxonomy" id="165179"/>
    <lineage>
        <taxon>Bacteria</taxon>
        <taxon>Pseudomonadati</taxon>
        <taxon>Bacteroidota</taxon>
        <taxon>Bacteroidia</taxon>
        <taxon>Bacteroidales</taxon>
        <taxon>Prevotellaceae</taxon>
        <taxon>Segatella</taxon>
    </lineage>
</organism>
<evidence type="ECO:0000256" key="1">
    <source>
        <dbReference type="ARBA" id="ARBA00022679"/>
    </source>
</evidence>
<dbReference type="PANTHER" id="PTHR43792">
    <property type="entry name" value="GNAT FAMILY, PUTATIVE (AFU_ORTHOLOGUE AFUA_3G00765)-RELATED-RELATED"/>
    <property type="match status" value="1"/>
</dbReference>
<feature type="domain" description="N-acetyltransferase" evidence="4">
    <location>
        <begin position="6"/>
        <end position="171"/>
    </location>
</feature>
<evidence type="ECO:0000313" key="7">
    <source>
        <dbReference type="EMBL" id="RGN08255.1"/>
    </source>
</evidence>
<dbReference type="AlphaFoldDB" id="A0AA92VWV9"/>
<dbReference type="EMBL" id="QSUC01000025">
    <property type="protein sequence ID" value="RGN08255.1"/>
    <property type="molecule type" value="Genomic_DNA"/>
</dbReference>
<gene>
    <name evidence="8" type="ORF">DW916_08235</name>
    <name evidence="7" type="ORF">DXB80_09645</name>
    <name evidence="5" type="ORF">NND11_10665</name>
    <name evidence="6" type="ORF">ONT19_05170</name>
</gene>
<reference evidence="9 10" key="1">
    <citation type="submission" date="2018-08" db="EMBL/GenBank/DDBJ databases">
        <title>A genome reference for cultivated species of the human gut microbiota.</title>
        <authorList>
            <person name="Zou Y."/>
            <person name="Xue W."/>
            <person name="Luo G."/>
        </authorList>
    </citation>
    <scope>NUCLEOTIDE SEQUENCE [LARGE SCALE GENOMIC DNA]</scope>
    <source>
        <strain evidence="8 10">AM42-23AC</strain>
        <strain evidence="7 9">OM06-11</strain>
    </source>
</reference>
<evidence type="ECO:0000313" key="9">
    <source>
        <dbReference type="Proteomes" id="UP000261245"/>
    </source>
</evidence>
<protein>
    <submittedName>
        <fullName evidence="5 7">N-acetyltransferase</fullName>
    </submittedName>
</protein>
<dbReference type="GO" id="GO:0008999">
    <property type="term" value="F:protein-N-terminal-alanine acetyltransferase activity"/>
    <property type="evidence" value="ECO:0007669"/>
    <property type="project" value="TreeGrafter"/>
</dbReference>
<dbReference type="Proteomes" id="UP001206014">
    <property type="component" value="Unassembled WGS sequence"/>
</dbReference>
<reference evidence="6" key="3">
    <citation type="submission" date="2022-11" db="EMBL/GenBank/DDBJ databases">
        <title>Genomic repertoires linked with pathogenic potency of arthritogenic Prevotella copri isolated from the gut of rheumatoid arthritis patients.</title>
        <authorList>
            <person name="Nii T."/>
            <person name="Maeda Y."/>
            <person name="Motooka D."/>
            <person name="Naito M."/>
            <person name="Matsumoto Y."/>
            <person name="Ogawa T."/>
            <person name="Oguro-Igashira E."/>
            <person name="Kishikawa T."/>
            <person name="Yamashita M."/>
            <person name="Koizumi S."/>
            <person name="Kurakawa T."/>
            <person name="Okumura R."/>
            <person name="Kayama H."/>
            <person name="Murakami M."/>
            <person name="Sakaguchi T."/>
            <person name="Das B."/>
            <person name="Nakamura S."/>
            <person name="Okada Y."/>
            <person name="Kumanogoh A."/>
            <person name="Takeda K."/>
        </authorList>
    </citation>
    <scope>NUCLEOTIDE SEQUENCE</scope>
    <source>
        <strain evidence="6">H019-1</strain>
    </source>
</reference>
<dbReference type="RefSeq" id="WP_117728334.1">
    <property type="nucleotide sequence ID" value="NZ_JAJTTD010000013.1"/>
</dbReference>
<dbReference type="SUPFAM" id="SSF55729">
    <property type="entry name" value="Acyl-CoA N-acyltransferases (Nat)"/>
    <property type="match status" value="1"/>
</dbReference>
<comment type="similarity">
    <text evidence="3">Belongs to the acetyltransferase family. RimJ subfamily.</text>
</comment>
<dbReference type="Gene3D" id="3.40.630.30">
    <property type="match status" value="1"/>
</dbReference>
<dbReference type="Proteomes" id="UP001209417">
    <property type="component" value="Unassembled WGS sequence"/>
</dbReference>
<comment type="caution">
    <text evidence="7">The sequence shown here is derived from an EMBL/GenBank/DDBJ whole genome shotgun (WGS) entry which is preliminary data.</text>
</comment>
<evidence type="ECO:0000259" key="4">
    <source>
        <dbReference type="PROSITE" id="PS51186"/>
    </source>
</evidence>
<evidence type="ECO:0000313" key="6">
    <source>
        <dbReference type="EMBL" id="MCW4130993.1"/>
    </source>
</evidence>
<dbReference type="PANTHER" id="PTHR43792:SF8">
    <property type="entry name" value="[RIBOSOMAL PROTEIN US5]-ALANINE N-ACETYLTRANSFERASE"/>
    <property type="match status" value="1"/>
</dbReference>
<accession>A0AA92VWV9</accession>
<keyword evidence="1" id="KW-0808">Transferase</keyword>
<proteinExistence type="inferred from homology"/>
<evidence type="ECO:0000313" key="10">
    <source>
        <dbReference type="Proteomes" id="UP000284990"/>
    </source>
</evidence>
<dbReference type="Proteomes" id="UP000261245">
    <property type="component" value="Unassembled WGS sequence"/>
</dbReference>
<evidence type="ECO:0000256" key="2">
    <source>
        <dbReference type="ARBA" id="ARBA00023315"/>
    </source>
</evidence>
<dbReference type="InterPro" id="IPR016181">
    <property type="entry name" value="Acyl_CoA_acyltransferase"/>
</dbReference>
<evidence type="ECO:0000313" key="5">
    <source>
        <dbReference type="EMBL" id="MCP9502001.1"/>
    </source>
</evidence>
<dbReference type="InterPro" id="IPR000182">
    <property type="entry name" value="GNAT_dom"/>
</dbReference>
<evidence type="ECO:0000256" key="3">
    <source>
        <dbReference type="ARBA" id="ARBA00038502"/>
    </source>
</evidence>
<dbReference type="EMBL" id="JAPDVG010000001">
    <property type="protein sequence ID" value="MCW4130993.1"/>
    <property type="molecule type" value="Genomic_DNA"/>
</dbReference>
<dbReference type="Pfam" id="PF13302">
    <property type="entry name" value="Acetyltransf_3"/>
    <property type="match status" value="1"/>
</dbReference>
<dbReference type="Proteomes" id="UP000284990">
    <property type="component" value="Unassembled WGS sequence"/>
</dbReference>
<dbReference type="InterPro" id="IPR051531">
    <property type="entry name" value="N-acetyltransferase"/>
</dbReference>
<reference evidence="5" key="2">
    <citation type="submission" date="2022-07" db="EMBL/GenBank/DDBJ databases">
        <title>Prevotella copri.</title>
        <authorList>
            <person name="Yang C."/>
        </authorList>
    </citation>
    <scope>NUCLEOTIDE SEQUENCE</scope>
    <source>
        <strain evidence="5">HF88</strain>
    </source>
</reference>
<name>A0AA92VWV9_9BACT</name>
<sequence length="186" mass="21371">METERILLRYWQESDAEALFKYASDPDVGPRAGWPAHKSVEESREIIRTFFHNETTWAIVLKETGEAIGCIGYYTHENSNIPIGENDCEVGYWVGKPYWNKGICTEALKLMLDYCIHEKQFKNIWADHFTGNPASGRVMEKCGFVDTGMLNKCSQLVGGDRDMVKVFKYKEWNKSPIMVKSSENQV</sequence>
<dbReference type="EMBL" id="QSFW01000014">
    <property type="protein sequence ID" value="RHA86838.1"/>
    <property type="molecule type" value="Genomic_DNA"/>
</dbReference>
<dbReference type="PROSITE" id="PS51186">
    <property type="entry name" value="GNAT"/>
    <property type="match status" value="1"/>
</dbReference>
<evidence type="ECO:0000313" key="8">
    <source>
        <dbReference type="EMBL" id="RHA86838.1"/>
    </source>
</evidence>
<dbReference type="GO" id="GO:0005737">
    <property type="term" value="C:cytoplasm"/>
    <property type="evidence" value="ECO:0007669"/>
    <property type="project" value="TreeGrafter"/>
</dbReference>